<dbReference type="Gene3D" id="3.30.505.10">
    <property type="entry name" value="SH2 domain"/>
    <property type="match status" value="1"/>
</dbReference>
<reference evidence="1" key="1">
    <citation type="submission" date="2021-06" db="EMBL/GenBank/DDBJ databases">
        <title>Parelaphostrongylus tenuis whole genome reference sequence.</title>
        <authorList>
            <person name="Garwood T.J."/>
            <person name="Larsen P.A."/>
            <person name="Fountain-Jones N.M."/>
            <person name="Garbe J.R."/>
            <person name="Macchietto M.G."/>
            <person name="Kania S.A."/>
            <person name="Gerhold R.W."/>
            <person name="Richards J.E."/>
            <person name="Wolf T.M."/>
        </authorList>
    </citation>
    <scope>NUCLEOTIDE SEQUENCE</scope>
    <source>
        <strain evidence="1">MNPRO001-30</strain>
        <tissue evidence="1">Meninges</tissue>
    </source>
</reference>
<comment type="caution">
    <text evidence="1">The sequence shown here is derived from an EMBL/GenBank/DDBJ whole genome shotgun (WGS) entry which is preliminary data.</text>
</comment>
<dbReference type="InterPro" id="IPR036860">
    <property type="entry name" value="SH2_dom_sf"/>
</dbReference>
<name>A0AAD5LUU8_PARTN</name>
<dbReference type="EMBL" id="JAHQIW010000291">
    <property type="protein sequence ID" value="KAJ1347207.1"/>
    <property type="molecule type" value="Genomic_DNA"/>
</dbReference>
<dbReference type="SUPFAM" id="SSF55550">
    <property type="entry name" value="SH2 domain"/>
    <property type="match status" value="1"/>
</dbReference>
<evidence type="ECO:0000313" key="2">
    <source>
        <dbReference type="Proteomes" id="UP001196413"/>
    </source>
</evidence>
<evidence type="ECO:0000313" key="1">
    <source>
        <dbReference type="EMBL" id="KAJ1347207.1"/>
    </source>
</evidence>
<dbReference type="AlphaFoldDB" id="A0AAD5LUU8"/>
<protein>
    <submittedName>
        <fullName evidence="1">Uncharacterized protein</fullName>
    </submittedName>
</protein>
<dbReference type="Gene3D" id="3.30.200.20">
    <property type="entry name" value="Phosphorylase Kinase, domain 1"/>
    <property type="match status" value="1"/>
</dbReference>
<keyword evidence="2" id="KW-1185">Reference proteome</keyword>
<proteinExistence type="predicted"/>
<organism evidence="1 2">
    <name type="scientific">Parelaphostrongylus tenuis</name>
    <name type="common">Meningeal worm</name>
    <dbReference type="NCBI Taxonomy" id="148309"/>
    <lineage>
        <taxon>Eukaryota</taxon>
        <taxon>Metazoa</taxon>
        <taxon>Ecdysozoa</taxon>
        <taxon>Nematoda</taxon>
        <taxon>Chromadorea</taxon>
        <taxon>Rhabditida</taxon>
        <taxon>Rhabditina</taxon>
        <taxon>Rhabditomorpha</taxon>
        <taxon>Strongyloidea</taxon>
        <taxon>Metastrongylidae</taxon>
        <taxon>Parelaphostrongylus</taxon>
    </lineage>
</organism>
<dbReference type="Proteomes" id="UP001196413">
    <property type="component" value="Unassembled WGS sequence"/>
</dbReference>
<sequence length="106" mass="12241">MYNQSIKHFLIKRTVKKRLFWVYGFAFKTISDLIQYHLRNVEPLCDEEVFIEKPCPKQGWQLNPEQIEPIEKIGEGAFGEVYKGLLQVTSSTDFDSTTSSSALYSS</sequence>
<gene>
    <name evidence="1" type="ORF">KIN20_002215</name>
</gene>
<accession>A0AAD5LUU8</accession>